<evidence type="ECO:0000256" key="4">
    <source>
        <dbReference type="ARBA" id="ARBA00022723"/>
    </source>
</evidence>
<evidence type="ECO:0000256" key="3">
    <source>
        <dbReference type="ARBA" id="ARBA00022617"/>
    </source>
</evidence>
<evidence type="ECO:0000256" key="7">
    <source>
        <dbReference type="ARBA" id="ARBA00023033"/>
    </source>
</evidence>
<dbReference type="Pfam" id="PF00067">
    <property type="entry name" value="p450"/>
    <property type="match status" value="1"/>
</dbReference>
<keyword evidence="4" id="KW-0479">Metal-binding</keyword>
<evidence type="ECO:0000256" key="5">
    <source>
        <dbReference type="ARBA" id="ARBA00023002"/>
    </source>
</evidence>
<gene>
    <name evidence="8" type="ORF">QR721_01595</name>
</gene>
<evidence type="ECO:0000256" key="1">
    <source>
        <dbReference type="ARBA" id="ARBA00001971"/>
    </source>
</evidence>
<dbReference type="Gene3D" id="1.10.630.10">
    <property type="entry name" value="Cytochrome P450"/>
    <property type="match status" value="1"/>
</dbReference>
<evidence type="ECO:0000256" key="6">
    <source>
        <dbReference type="ARBA" id="ARBA00023004"/>
    </source>
</evidence>
<evidence type="ECO:0000313" key="8">
    <source>
        <dbReference type="EMBL" id="WLV24959.1"/>
    </source>
</evidence>
<dbReference type="Proteomes" id="UP001180087">
    <property type="component" value="Chromosome"/>
</dbReference>
<dbReference type="SUPFAM" id="SSF48264">
    <property type="entry name" value="Cytochrome P450"/>
    <property type="match status" value="1"/>
</dbReference>
<evidence type="ECO:0000256" key="2">
    <source>
        <dbReference type="ARBA" id="ARBA00010617"/>
    </source>
</evidence>
<comment type="similarity">
    <text evidence="2">Belongs to the cytochrome P450 family.</text>
</comment>
<dbReference type="PANTHER" id="PTHR24286:SF24">
    <property type="entry name" value="LANOSTEROL 14-ALPHA DEMETHYLASE"/>
    <property type="match status" value="1"/>
</dbReference>
<dbReference type="PANTHER" id="PTHR24286">
    <property type="entry name" value="CYTOCHROME P450 26"/>
    <property type="match status" value="1"/>
</dbReference>
<dbReference type="InterPro" id="IPR002401">
    <property type="entry name" value="Cyt_P450_E_grp-I"/>
</dbReference>
<name>A0ABY9KVQ0_9BACI</name>
<dbReference type="EMBL" id="CP129113">
    <property type="protein sequence ID" value="WLV24959.1"/>
    <property type="molecule type" value="Genomic_DNA"/>
</dbReference>
<keyword evidence="9" id="KW-1185">Reference proteome</keyword>
<reference evidence="8" key="1">
    <citation type="submission" date="2023-06" db="EMBL/GenBank/DDBJ databases">
        <title>A Treasure from Seagulls: Isolation and Description of Aciduricobacillus qingdaonensis gen. nov., sp. nov., a Rare Obligately Uric Acid-utilizing Member in the Family Bacillaceae.</title>
        <authorList>
            <person name="Liu W."/>
            <person name="Wang B."/>
        </authorList>
    </citation>
    <scope>NUCLEOTIDE SEQUENCE</scope>
    <source>
        <strain evidence="8">44XB</strain>
    </source>
</reference>
<dbReference type="PRINTS" id="PR00463">
    <property type="entry name" value="EP450I"/>
</dbReference>
<organism evidence="8 9">
    <name type="scientific">Aciduricibacillus chroicocephali</name>
    <dbReference type="NCBI Taxonomy" id="3054939"/>
    <lineage>
        <taxon>Bacteria</taxon>
        <taxon>Bacillati</taxon>
        <taxon>Bacillota</taxon>
        <taxon>Bacilli</taxon>
        <taxon>Bacillales</taxon>
        <taxon>Bacillaceae</taxon>
        <taxon>Aciduricibacillus</taxon>
    </lineage>
</organism>
<dbReference type="InterPro" id="IPR001128">
    <property type="entry name" value="Cyt_P450"/>
</dbReference>
<keyword evidence="3" id="KW-0349">Heme</keyword>
<protein>
    <submittedName>
        <fullName evidence="8">Cytochrome P450</fullName>
    </submittedName>
</protein>
<evidence type="ECO:0000313" key="9">
    <source>
        <dbReference type="Proteomes" id="UP001180087"/>
    </source>
</evidence>
<sequence length="418" mass="48601">MKQQNWMPEEEGIDHTAGVIREGYMYIPNRIRSYQTPVFKTKILGADAICMSGQQATELFYDTEKFERSSAAPQRVLKTLFGKDGVQTLDGDEHRNRKEMFMSLMTKERLEKLRQLTTLRFEEKLNDWSYKKEIVLYEEMKKMLTRIACEWAGVPLYASELENRTNQLAKLFQDAASIGIGYQKSVKSRSSAEKWIRGLIEDVREGKLNPEDETALAVMSRHKNLNGELLETQTAAVDLLNILRPIVAISIFVNFTALAVYHYPEEAEKLYDGNEDKLQRFVQEVRRFYPFFPFIPAKVRHDFSWKQFEFKQGTLVLLDVYGTNHDPTHWDNPSLFKPDRFKEWEDSPFGFIPQGGGDYSFGHRCAGEWVTTEIMKVCLDFLANRMTFDVPKQDLSFSYVNMPSIPRSKVVLTNIRKK</sequence>
<keyword evidence="7" id="KW-0503">Monooxygenase</keyword>
<keyword evidence="6" id="KW-0408">Iron</keyword>
<dbReference type="InterPro" id="IPR036396">
    <property type="entry name" value="Cyt_P450_sf"/>
</dbReference>
<accession>A0ABY9KVQ0</accession>
<comment type="cofactor">
    <cofactor evidence="1">
        <name>heme</name>
        <dbReference type="ChEBI" id="CHEBI:30413"/>
    </cofactor>
</comment>
<dbReference type="CDD" id="cd11067">
    <property type="entry name" value="CYP152"/>
    <property type="match status" value="1"/>
</dbReference>
<proteinExistence type="inferred from homology"/>
<keyword evidence="5" id="KW-0560">Oxidoreductase</keyword>